<organism evidence="1 2">
    <name type="scientific">Gordonia desulfuricans</name>
    <dbReference type="NCBI Taxonomy" id="89051"/>
    <lineage>
        <taxon>Bacteria</taxon>
        <taxon>Bacillati</taxon>
        <taxon>Actinomycetota</taxon>
        <taxon>Actinomycetes</taxon>
        <taxon>Mycobacteriales</taxon>
        <taxon>Gordoniaceae</taxon>
        <taxon>Gordonia</taxon>
    </lineage>
</organism>
<proteinExistence type="predicted"/>
<gene>
    <name evidence="1" type="ORF">GYA93_19565</name>
</gene>
<comment type="caution">
    <text evidence="1">The sequence shown here is derived from an EMBL/GenBank/DDBJ whole genome shotgun (WGS) entry which is preliminary data.</text>
</comment>
<dbReference type="EMBL" id="JAADZU010000082">
    <property type="protein sequence ID" value="NDK91754.1"/>
    <property type="molecule type" value="Genomic_DNA"/>
</dbReference>
<protein>
    <submittedName>
        <fullName evidence="1">Uncharacterized protein</fullName>
    </submittedName>
</protein>
<dbReference type="Proteomes" id="UP000466307">
    <property type="component" value="Unassembled WGS sequence"/>
</dbReference>
<dbReference type="RefSeq" id="WP_157079404.1">
    <property type="nucleotide sequence ID" value="NZ_JAADZU010000082.1"/>
</dbReference>
<reference evidence="1 2" key="1">
    <citation type="submission" date="2020-01" db="EMBL/GenBank/DDBJ databases">
        <title>Investigation of new actinobacteria for the biodesulphurisation of diesel fuel.</title>
        <authorList>
            <person name="Athi Narayanan S.M."/>
        </authorList>
    </citation>
    <scope>NUCLEOTIDE SEQUENCE [LARGE SCALE GENOMIC DNA]</scope>
    <source>
        <strain evidence="1 2">213E</strain>
    </source>
</reference>
<evidence type="ECO:0000313" key="1">
    <source>
        <dbReference type="EMBL" id="NDK91754.1"/>
    </source>
</evidence>
<keyword evidence="2" id="KW-1185">Reference proteome</keyword>
<evidence type="ECO:0000313" key="2">
    <source>
        <dbReference type="Proteomes" id="UP000466307"/>
    </source>
</evidence>
<accession>A0A7K3LU59</accession>
<sequence length="143" mass="15382">MSDSTDRADELLAELGGIEWRYAWPNGEPDCVGTVLDGEHPLFAVSDGIAVAESHTAEFIAAAPELVAALRDEVKRLEATVAGHVGEVAAMADWQARARRVINAADVVFEPVPLGKSVHHELDRKLSVLLNALVSGDFREVQS</sequence>
<dbReference type="AlphaFoldDB" id="A0A7K3LU59"/>
<name>A0A7K3LU59_9ACTN</name>